<keyword evidence="2" id="KW-1185">Reference proteome</keyword>
<sequence length="526" mass="59445">MNFILYSDINDSSISQNLGHPDSSYYFVLKAYRPLLETLGRVHVVNSVAEVDAVHRQLLAAGQESVFLSFTRPQKTPIDLECPTVCVVAWEYDSIPDEQWDDDPRQDWKRMLARHGRVIALSSHTDRAIRRSMGEGFPVLVLPAPLWERFAGLREQHVSAPVNGGATLTVKGCIFDSRQMNLHPDNLLPKPLTSEELAEIEAQLEASRPPPLTLKRRFVIARHYLRLWLLNLGHEQKPPVQRVRFLQNWYWEGVRDLLPDAVHDWLGKRLPAIAGLQPVPVTVQPPPRDMPDTSLQVETRVDGVVYVSVFSPTDGRKNWLQILTAFCAAFRDKPDATLVMKFTQSDLTAVYAHLMTPLAQLAPFACRVVMIQGYLDEQEYSRLYEAASFYVNASHCEGLCLPLMEFMACGKPVIAPDHTAMEDYIDESVGFVVGSSAEVCTWPHDPRMLFRTLRYRPDWGSLKKAYEDSYRMAKTQPEDYQRMSLAAAERMHDYCAQPALKKRVADFFGLAPQAGSAAPVTDNASC</sequence>
<comment type="caution">
    <text evidence="1">The sequence shown here is derived from an EMBL/GenBank/DDBJ whole genome shotgun (WGS) entry which is preliminary data.</text>
</comment>
<organism evidence="1 2">
    <name type="scientific">Pseudomonas iridis</name>
    <dbReference type="NCBI Taxonomy" id="2710587"/>
    <lineage>
        <taxon>Bacteria</taxon>
        <taxon>Pseudomonadati</taxon>
        <taxon>Pseudomonadota</taxon>
        <taxon>Gammaproteobacteria</taxon>
        <taxon>Pseudomonadales</taxon>
        <taxon>Pseudomonadaceae</taxon>
        <taxon>Pseudomonas</taxon>
    </lineage>
</organism>
<accession>A0ABW8DHA9</accession>
<dbReference type="Pfam" id="PF13692">
    <property type="entry name" value="Glyco_trans_1_4"/>
    <property type="match status" value="1"/>
</dbReference>
<dbReference type="EMBL" id="JBIUVY010000006">
    <property type="protein sequence ID" value="MFJ2286033.1"/>
    <property type="molecule type" value="Genomic_DNA"/>
</dbReference>
<dbReference type="RefSeq" id="WP_401230707.1">
    <property type="nucleotide sequence ID" value="NZ_JBIUVY010000006.1"/>
</dbReference>
<proteinExistence type="predicted"/>
<gene>
    <name evidence="1" type="ORF">ACIOUF_06640</name>
</gene>
<dbReference type="EC" id="2.4.-.-" evidence="1"/>
<dbReference type="Proteomes" id="UP001617296">
    <property type="component" value="Unassembled WGS sequence"/>
</dbReference>
<reference evidence="1 2" key="1">
    <citation type="submission" date="2024-10" db="EMBL/GenBank/DDBJ databases">
        <title>The Natural Products Discovery Center: Release of the First 8490 Sequenced Strains for Exploring Actinobacteria Biosynthetic Diversity.</title>
        <authorList>
            <person name="Kalkreuter E."/>
            <person name="Kautsar S.A."/>
            <person name="Yang D."/>
            <person name="Bader C.D."/>
            <person name="Teijaro C.N."/>
            <person name="Fluegel L."/>
            <person name="Davis C.M."/>
            <person name="Simpson J.R."/>
            <person name="Lauterbach L."/>
            <person name="Steele A.D."/>
            <person name="Gui C."/>
            <person name="Meng S."/>
            <person name="Li G."/>
            <person name="Viehrig K."/>
            <person name="Ye F."/>
            <person name="Su P."/>
            <person name="Kiefer A.F."/>
            <person name="Nichols A."/>
            <person name="Cepeda A.J."/>
            <person name="Yan W."/>
            <person name="Fan B."/>
            <person name="Jiang Y."/>
            <person name="Adhikari A."/>
            <person name="Zheng C.-J."/>
            <person name="Schuster L."/>
            <person name="Cowan T.M."/>
            <person name="Smanski M.J."/>
            <person name="Chevrette M.G."/>
            <person name="De Carvalho L.P.S."/>
            <person name="Shen B."/>
        </authorList>
    </citation>
    <scope>NUCLEOTIDE SEQUENCE [LARGE SCALE GENOMIC DNA]</scope>
    <source>
        <strain evidence="1 2">NPDC087689</strain>
    </source>
</reference>
<protein>
    <submittedName>
        <fullName evidence="1">Glycosyltransferase</fullName>
        <ecNumber evidence="1">2.4.-.-</ecNumber>
    </submittedName>
</protein>
<dbReference type="GO" id="GO:0016757">
    <property type="term" value="F:glycosyltransferase activity"/>
    <property type="evidence" value="ECO:0007669"/>
    <property type="project" value="UniProtKB-KW"/>
</dbReference>
<keyword evidence="1" id="KW-0328">Glycosyltransferase</keyword>
<dbReference type="SUPFAM" id="SSF53756">
    <property type="entry name" value="UDP-Glycosyltransferase/glycogen phosphorylase"/>
    <property type="match status" value="1"/>
</dbReference>
<dbReference type="Gene3D" id="3.40.50.2000">
    <property type="entry name" value="Glycogen Phosphorylase B"/>
    <property type="match status" value="1"/>
</dbReference>
<dbReference type="PANTHER" id="PTHR46656:SF3">
    <property type="entry name" value="PUTATIVE-RELATED"/>
    <property type="match status" value="1"/>
</dbReference>
<evidence type="ECO:0000313" key="2">
    <source>
        <dbReference type="Proteomes" id="UP001617296"/>
    </source>
</evidence>
<dbReference type="PANTHER" id="PTHR46656">
    <property type="entry name" value="PUTATIVE-RELATED"/>
    <property type="match status" value="1"/>
</dbReference>
<keyword evidence="1" id="KW-0808">Transferase</keyword>
<evidence type="ECO:0000313" key="1">
    <source>
        <dbReference type="EMBL" id="MFJ2286033.1"/>
    </source>
</evidence>
<name>A0ABW8DHA9_9PSED</name>